<keyword evidence="3" id="KW-1185">Reference proteome</keyword>
<proteinExistence type="predicted"/>
<feature type="domain" description="N-acetyltransferase" evidence="1">
    <location>
        <begin position="16"/>
        <end position="184"/>
    </location>
</feature>
<organism evidence="2 3">
    <name type="scientific">Aeromicrobium piscarium</name>
    <dbReference type="NCBI Taxonomy" id="2590901"/>
    <lineage>
        <taxon>Bacteria</taxon>
        <taxon>Bacillati</taxon>
        <taxon>Actinomycetota</taxon>
        <taxon>Actinomycetes</taxon>
        <taxon>Propionibacteriales</taxon>
        <taxon>Nocardioidaceae</taxon>
        <taxon>Aeromicrobium</taxon>
    </lineage>
</organism>
<evidence type="ECO:0000313" key="2">
    <source>
        <dbReference type="EMBL" id="TSD62552.1"/>
    </source>
</evidence>
<evidence type="ECO:0000259" key="1">
    <source>
        <dbReference type="PROSITE" id="PS51186"/>
    </source>
</evidence>
<reference evidence="2 3" key="1">
    <citation type="submission" date="2019-07" db="EMBL/GenBank/DDBJ databases">
        <authorList>
            <person name="Zhao L.H."/>
        </authorList>
    </citation>
    <scope>NUCLEOTIDE SEQUENCE [LARGE SCALE GENOMIC DNA]</scope>
    <source>
        <strain evidence="2 3">Co35</strain>
    </source>
</reference>
<dbReference type="Proteomes" id="UP000316988">
    <property type="component" value="Unassembled WGS sequence"/>
</dbReference>
<dbReference type="SUPFAM" id="SSF55729">
    <property type="entry name" value="Acyl-CoA N-acyltransferases (Nat)"/>
    <property type="match status" value="1"/>
</dbReference>
<gene>
    <name evidence="2" type="ORF">FNM00_11390</name>
</gene>
<dbReference type="InterPro" id="IPR016181">
    <property type="entry name" value="Acyl_CoA_acyltransferase"/>
</dbReference>
<evidence type="ECO:0000313" key="3">
    <source>
        <dbReference type="Proteomes" id="UP000316988"/>
    </source>
</evidence>
<dbReference type="Gene3D" id="3.40.630.30">
    <property type="match status" value="1"/>
</dbReference>
<dbReference type="OrthoDB" id="9132139at2"/>
<dbReference type="EMBL" id="VLNT01000008">
    <property type="protein sequence ID" value="TSD62552.1"/>
    <property type="molecule type" value="Genomic_DNA"/>
</dbReference>
<protein>
    <submittedName>
        <fullName evidence="2">GNAT family N-acetyltransferase</fullName>
    </submittedName>
</protein>
<dbReference type="InterPro" id="IPR000182">
    <property type="entry name" value="GNAT_dom"/>
</dbReference>
<comment type="caution">
    <text evidence="2">The sequence shown here is derived from an EMBL/GenBank/DDBJ whole genome shotgun (WGS) entry which is preliminary data.</text>
</comment>
<sequence length="191" mass="21736">MTGLADLAWPVRTPRLSLRPLTVDDGDALWRYRQSGEVVRWTGRAPGSREELTRDFLNDDHLASALAVEHQDEVIGDLTIGVEDASGQRDLAEQVTRRQAWLAWSIDPERQGRGFGTEAGTALVEICFESLGLHRVHAQCFALNTASWRLMERLGMRRESHQVRSSLHRELGWSDVYGYALLADEWRTWHS</sequence>
<name>A0A554S8A2_9ACTN</name>
<dbReference type="AlphaFoldDB" id="A0A554S8A2"/>
<dbReference type="RefSeq" id="WP_143913730.1">
    <property type="nucleotide sequence ID" value="NZ_VLNT01000008.1"/>
</dbReference>
<dbReference type="PROSITE" id="PS51186">
    <property type="entry name" value="GNAT"/>
    <property type="match status" value="1"/>
</dbReference>
<keyword evidence="2" id="KW-0808">Transferase</keyword>
<dbReference type="GO" id="GO:0016747">
    <property type="term" value="F:acyltransferase activity, transferring groups other than amino-acyl groups"/>
    <property type="evidence" value="ECO:0007669"/>
    <property type="project" value="InterPro"/>
</dbReference>
<dbReference type="Pfam" id="PF13302">
    <property type="entry name" value="Acetyltransf_3"/>
    <property type="match status" value="1"/>
</dbReference>
<dbReference type="InterPro" id="IPR051531">
    <property type="entry name" value="N-acetyltransferase"/>
</dbReference>
<dbReference type="PANTHER" id="PTHR43792:SF1">
    <property type="entry name" value="N-ACETYLTRANSFERASE DOMAIN-CONTAINING PROTEIN"/>
    <property type="match status" value="1"/>
</dbReference>
<dbReference type="PANTHER" id="PTHR43792">
    <property type="entry name" value="GNAT FAMILY, PUTATIVE (AFU_ORTHOLOGUE AFUA_3G00765)-RELATED-RELATED"/>
    <property type="match status" value="1"/>
</dbReference>
<accession>A0A554S8A2</accession>